<dbReference type="KEGG" id="hdt:HYPDE_33238"/>
<reference evidence="1 2" key="1">
    <citation type="journal article" date="2013" name="Genome Announc.">
        <title>Genome sequences for three denitrifying bacterial strains isolated from a uranium- and nitrate-contaminated subsurface environment.</title>
        <authorList>
            <person name="Venkatramanan R."/>
            <person name="Prakash O."/>
            <person name="Woyke T."/>
            <person name="Chain P."/>
            <person name="Goodwin L.A."/>
            <person name="Watson D."/>
            <person name="Brooks S."/>
            <person name="Kostka J.E."/>
            <person name="Green S.J."/>
        </authorList>
    </citation>
    <scope>NUCLEOTIDE SEQUENCE [LARGE SCALE GENOMIC DNA]</scope>
    <source>
        <strain evidence="1 2">1NES1</strain>
    </source>
</reference>
<proteinExistence type="predicted"/>
<dbReference type="STRING" id="670307.HYPDE_33238"/>
<sequence>MLSAELLKFVRRCAAMDDLTDDATEVYLFSNSEEMLNAVTRDRSSANLPLLRGPWDFQKEIVLARTLRCGYRPRTSAARHALRWIFYLEVTPHRTNPSAAANDARAWASA</sequence>
<evidence type="ECO:0000313" key="1">
    <source>
        <dbReference type="EMBL" id="AGK58320.1"/>
    </source>
</evidence>
<evidence type="ECO:0000313" key="2">
    <source>
        <dbReference type="Proteomes" id="UP000005952"/>
    </source>
</evidence>
<dbReference type="EMBL" id="CP005587">
    <property type="protein sequence ID" value="AGK58320.1"/>
    <property type="molecule type" value="Genomic_DNA"/>
</dbReference>
<dbReference type="HOGENOM" id="CLU_2167504_0_0_5"/>
<gene>
    <name evidence="1" type="ORF">HYPDE_33238</name>
</gene>
<accession>N0BDW5</accession>
<keyword evidence="2" id="KW-1185">Reference proteome</keyword>
<dbReference type="Proteomes" id="UP000005952">
    <property type="component" value="Chromosome"/>
</dbReference>
<organism evidence="1 2">
    <name type="scientific">Hyphomicrobium denitrificans 1NES1</name>
    <dbReference type="NCBI Taxonomy" id="670307"/>
    <lineage>
        <taxon>Bacteria</taxon>
        <taxon>Pseudomonadati</taxon>
        <taxon>Pseudomonadota</taxon>
        <taxon>Alphaproteobacteria</taxon>
        <taxon>Hyphomicrobiales</taxon>
        <taxon>Hyphomicrobiaceae</taxon>
        <taxon>Hyphomicrobium</taxon>
    </lineage>
</organism>
<dbReference type="AlphaFoldDB" id="N0BDW5"/>
<name>N0BDW5_9HYPH</name>
<protein>
    <submittedName>
        <fullName evidence="1">Uncharacterized protein</fullName>
    </submittedName>
</protein>